<evidence type="ECO:0000256" key="1">
    <source>
        <dbReference type="SAM" id="MobiDB-lite"/>
    </source>
</evidence>
<feature type="non-terminal residue" evidence="2">
    <location>
        <position position="1"/>
    </location>
</feature>
<proteinExistence type="predicted"/>
<feature type="region of interest" description="Disordered" evidence="1">
    <location>
        <begin position="1"/>
        <end position="26"/>
    </location>
</feature>
<name>A0A1B6NTY1_9ZZZZ</name>
<dbReference type="EMBL" id="AYSL01000850">
    <property type="protein sequence ID" value="KTF06940.1"/>
    <property type="molecule type" value="Genomic_DNA"/>
</dbReference>
<reference evidence="2" key="1">
    <citation type="submission" date="2013-11" db="EMBL/GenBank/DDBJ databases">
        <title>Microbial diversity, functional groups and degradation webs in Northern and Southern Mediterranean and Red Sea marine crude oil polluted sites.</title>
        <authorList>
            <person name="Daffonchio D."/>
            <person name="Mapelli F."/>
            <person name="Ferrer M."/>
            <person name="Richter M."/>
            <person name="Cherif A."/>
            <person name="Malkawi H.I."/>
            <person name="Yakimov M.M."/>
            <person name="Abdel-Fattah Y.R."/>
            <person name="Blaghen M."/>
            <person name="Golyshin P.N."/>
            <person name="Kalogerakis N."/>
            <person name="Boon N."/>
            <person name="Magagnini M."/>
            <person name="Fava F."/>
        </authorList>
    </citation>
    <scope>NUCLEOTIDE SEQUENCE</scope>
</reference>
<gene>
    <name evidence="2" type="ORF">MGSAQ_001563</name>
</gene>
<sequence>HFLDTSPGELPWEMDAYDDMLTQPKE</sequence>
<evidence type="ECO:0000313" key="2">
    <source>
        <dbReference type="EMBL" id="KTF06940.1"/>
    </source>
</evidence>
<dbReference type="AlphaFoldDB" id="A0A1B6NTY1"/>
<accession>A0A1B6NTY1</accession>
<protein>
    <submittedName>
        <fullName evidence="2">Uncharacterized protein</fullName>
    </submittedName>
</protein>
<organism evidence="2">
    <name type="scientific">marine sediment metagenome</name>
    <dbReference type="NCBI Taxonomy" id="412755"/>
    <lineage>
        <taxon>unclassified sequences</taxon>
        <taxon>metagenomes</taxon>
        <taxon>ecological metagenomes</taxon>
    </lineage>
</organism>
<comment type="caution">
    <text evidence="2">The sequence shown here is derived from an EMBL/GenBank/DDBJ whole genome shotgun (WGS) entry which is preliminary data.</text>
</comment>